<keyword evidence="2" id="KW-1003">Cell membrane</keyword>
<evidence type="ECO:0000256" key="4">
    <source>
        <dbReference type="ARBA" id="ARBA00022989"/>
    </source>
</evidence>
<dbReference type="GO" id="GO:0005886">
    <property type="term" value="C:plasma membrane"/>
    <property type="evidence" value="ECO:0007669"/>
    <property type="project" value="UniProtKB-SubCell"/>
</dbReference>
<feature type="transmembrane region" description="Helical" evidence="7">
    <location>
        <begin position="96"/>
        <end position="119"/>
    </location>
</feature>
<dbReference type="Pfam" id="PF06271">
    <property type="entry name" value="RDD"/>
    <property type="match status" value="1"/>
</dbReference>
<comment type="caution">
    <text evidence="9">The sequence shown here is derived from an EMBL/GenBank/DDBJ whole genome shotgun (WGS) entry which is preliminary data.</text>
</comment>
<keyword evidence="5 7" id="KW-0472">Membrane</keyword>
<evidence type="ECO:0000256" key="2">
    <source>
        <dbReference type="ARBA" id="ARBA00022475"/>
    </source>
</evidence>
<accession>A0A9X3TN80</accession>
<feature type="compositionally biased region" description="Basic and acidic residues" evidence="6">
    <location>
        <begin position="14"/>
        <end position="24"/>
    </location>
</feature>
<evidence type="ECO:0000256" key="5">
    <source>
        <dbReference type="ARBA" id="ARBA00023136"/>
    </source>
</evidence>
<gene>
    <name evidence="9" type="ORF">O3V59_03790</name>
</gene>
<dbReference type="PANTHER" id="PTHR36115">
    <property type="entry name" value="PROLINE-RICH ANTIGEN HOMOLOG-RELATED"/>
    <property type="match status" value="1"/>
</dbReference>
<evidence type="ECO:0000256" key="1">
    <source>
        <dbReference type="ARBA" id="ARBA00004651"/>
    </source>
</evidence>
<dbReference type="AlphaFoldDB" id="A0A9X3TN80"/>
<proteinExistence type="predicted"/>
<evidence type="ECO:0000313" key="10">
    <source>
        <dbReference type="Proteomes" id="UP001151071"/>
    </source>
</evidence>
<evidence type="ECO:0000256" key="3">
    <source>
        <dbReference type="ARBA" id="ARBA00022692"/>
    </source>
</evidence>
<sequence length="193" mass="21032">MDDKITRPSAADDGPDRPLRRTGDEPPESLLDADAAAATGTVSGFAGPDQHVGSPSYAFAGFWIRALATLLDGLLLTGLTLLVFNPLRRALGVEAALFSLVDGLEMLVDFLYMILLTWWSGQTLGKVITGIRVISARQPRGNLTIGQVLLREIVGKLLSGLPLGLGYMWAGWHPKKQAWHDLIAKTYVVRERR</sequence>
<comment type="subcellular location">
    <subcellularLocation>
        <location evidence="1">Cell membrane</location>
        <topology evidence="1">Multi-pass membrane protein</topology>
    </subcellularLocation>
</comment>
<feature type="region of interest" description="Disordered" evidence="6">
    <location>
        <begin position="1"/>
        <end position="28"/>
    </location>
</feature>
<dbReference type="PANTHER" id="PTHR36115:SF9">
    <property type="entry name" value="LMO1584 PROTEIN"/>
    <property type="match status" value="1"/>
</dbReference>
<evidence type="ECO:0000259" key="8">
    <source>
        <dbReference type="Pfam" id="PF06271"/>
    </source>
</evidence>
<feature type="domain" description="RDD" evidence="8">
    <location>
        <begin position="60"/>
        <end position="185"/>
    </location>
</feature>
<organism evidence="9 10">
    <name type="scientific">Brevibacillus thermoruber</name>
    <dbReference type="NCBI Taxonomy" id="33942"/>
    <lineage>
        <taxon>Bacteria</taxon>
        <taxon>Bacillati</taxon>
        <taxon>Bacillota</taxon>
        <taxon>Bacilli</taxon>
        <taxon>Bacillales</taxon>
        <taxon>Paenibacillaceae</taxon>
        <taxon>Brevibacillus</taxon>
    </lineage>
</organism>
<dbReference type="InterPro" id="IPR010432">
    <property type="entry name" value="RDD"/>
</dbReference>
<protein>
    <submittedName>
        <fullName evidence="9">RDD family protein</fullName>
    </submittedName>
</protein>
<name>A0A9X3TN80_9BACL</name>
<evidence type="ECO:0000313" key="9">
    <source>
        <dbReference type="EMBL" id="MDA5107472.1"/>
    </source>
</evidence>
<evidence type="ECO:0000256" key="7">
    <source>
        <dbReference type="SAM" id="Phobius"/>
    </source>
</evidence>
<keyword evidence="3 7" id="KW-0812">Transmembrane</keyword>
<dbReference type="RefSeq" id="WP_143862992.1">
    <property type="nucleotide sequence ID" value="NZ_JAPYYP010000003.1"/>
</dbReference>
<evidence type="ECO:0000256" key="6">
    <source>
        <dbReference type="SAM" id="MobiDB-lite"/>
    </source>
</evidence>
<keyword evidence="10" id="KW-1185">Reference proteome</keyword>
<dbReference type="Proteomes" id="UP001151071">
    <property type="component" value="Unassembled WGS sequence"/>
</dbReference>
<dbReference type="EMBL" id="JAPYYP010000003">
    <property type="protein sequence ID" value="MDA5107472.1"/>
    <property type="molecule type" value="Genomic_DNA"/>
</dbReference>
<dbReference type="InterPro" id="IPR051791">
    <property type="entry name" value="Pra-immunoreactive"/>
</dbReference>
<feature type="transmembrane region" description="Helical" evidence="7">
    <location>
        <begin position="62"/>
        <end position="84"/>
    </location>
</feature>
<keyword evidence="4 7" id="KW-1133">Transmembrane helix</keyword>
<reference evidence="9" key="1">
    <citation type="submission" date="2022-12" db="EMBL/GenBank/DDBJ databases">
        <title>Draft genome sequence of the thermophilic strain Brevibacillus thermoruber HT42, isolated from Los Humeros, Puebla, Mexico, with biotechnological potential.</title>
        <authorList>
            <person name="Lara Sanchez J."/>
            <person name="Solis Palacios R."/>
            <person name="Bustos Baena A.S."/>
            <person name="Ruz Baez A.E."/>
            <person name="Espinosa Luna G."/>
            <person name="Oliart Ros R.M."/>
        </authorList>
    </citation>
    <scope>NUCLEOTIDE SEQUENCE</scope>
    <source>
        <strain evidence="9">HT42</strain>
    </source>
</reference>